<dbReference type="RefSeq" id="WP_188685032.1">
    <property type="nucleotide sequence ID" value="NZ_BMKX01000003.1"/>
</dbReference>
<dbReference type="Proteomes" id="UP000606115">
    <property type="component" value="Unassembled WGS sequence"/>
</dbReference>
<sequence>MADEAIKVTDSTKIPAGAKKPQDRKEKIVIEDGYRVLKIRGVEVRILEDAFDDFEFLDELSYVEQNPGYSGRLLRRLVGAETSRELLEKVRDPETKRVSIEAGSGLLEEILEAATPNS</sequence>
<keyword evidence="3" id="KW-1185">Reference proteome</keyword>
<protein>
    <recommendedName>
        <fullName evidence="4">Tail assembly chaperone</fullName>
    </recommendedName>
</protein>
<reference evidence="3" key="1">
    <citation type="journal article" date="2019" name="Int. J. Syst. Evol. Microbiol.">
        <title>The Global Catalogue of Microorganisms (GCM) 10K type strain sequencing project: providing services to taxonomists for standard genome sequencing and annotation.</title>
        <authorList>
            <consortium name="The Broad Institute Genomics Platform"/>
            <consortium name="The Broad Institute Genome Sequencing Center for Infectious Disease"/>
            <person name="Wu L."/>
            <person name="Ma J."/>
        </authorList>
    </citation>
    <scope>NUCLEOTIDE SEQUENCE [LARGE SCALE GENOMIC DNA]</scope>
    <source>
        <strain evidence="3">CGMCC 1.3685</strain>
    </source>
</reference>
<evidence type="ECO:0000313" key="2">
    <source>
        <dbReference type="EMBL" id="GGJ58794.1"/>
    </source>
</evidence>
<evidence type="ECO:0008006" key="4">
    <source>
        <dbReference type="Google" id="ProtNLM"/>
    </source>
</evidence>
<evidence type="ECO:0000313" key="3">
    <source>
        <dbReference type="Proteomes" id="UP000606115"/>
    </source>
</evidence>
<gene>
    <name evidence="2" type="ORF">GCM10007173_16890</name>
</gene>
<comment type="caution">
    <text evidence="2">The sequence shown here is derived from an EMBL/GenBank/DDBJ whole genome shotgun (WGS) entry which is preliminary data.</text>
</comment>
<evidence type="ECO:0000256" key="1">
    <source>
        <dbReference type="SAM" id="MobiDB-lite"/>
    </source>
</evidence>
<feature type="region of interest" description="Disordered" evidence="1">
    <location>
        <begin position="1"/>
        <end position="22"/>
    </location>
</feature>
<accession>A0ABQ2DIF5</accession>
<dbReference type="EMBL" id="BMKX01000003">
    <property type="protein sequence ID" value="GGJ58794.1"/>
    <property type="molecule type" value="Genomic_DNA"/>
</dbReference>
<dbReference type="GeneID" id="303304056"/>
<name>A0ABQ2DIF5_9MICC</name>
<proteinExistence type="predicted"/>
<organism evidence="2 3">
    <name type="scientific">Glutamicibacter ardleyensis</name>
    <dbReference type="NCBI Taxonomy" id="225894"/>
    <lineage>
        <taxon>Bacteria</taxon>
        <taxon>Bacillati</taxon>
        <taxon>Actinomycetota</taxon>
        <taxon>Actinomycetes</taxon>
        <taxon>Micrococcales</taxon>
        <taxon>Micrococcaceae</taxon>
        <taxon>Glutamicibacter</taxon>
    </lineage>
</organism>